<dbReference type="Pfam" id="PF03896">
    <property type="entry name" value="TRAP_alpha"/>
    <property type="match status" value="1"/>
</dbReference>
<evidence type="ECO:0000256" key="10">
    <source>
        <dbReference type="SAM" id="SignalP"/>
    </source>
</evidence>
<comment type="function">
    <text evidence="7">Is probably involved in a pathway contributing to genomic integrity.</text>
</comment>
<dbReference type="AlphaFoldDB" id="D5GAN2"/>
<feature type="chain" id="PRO_5003072034" evidence="10">
    <location>
        <begin position="19"/>
        <end position="255"/>
    </location>
</feature>
<evidence type="ECO:0000256" key="6">
    <source>
        <dbReference type="ARBA" id="ARBA00023136"/>
    </source>
</evidence>
<keyword evidence="2 9" id="KW-0812">Transmembrane</keyword>
<feature type="transmembrane region" description="Helical" evidence="9">
    <location>
        <begin position="174"/>
        <end position="195"/>
    </location>
</feature>
<dbReference type="OMA" id="YQEEWIP"/>
<dbReference type="PANTHER" id="PTHR12924">
    <property type="entry name" value="TRANSLOCON-ASSOCIATED PROTEIN, ALPHA SUBUNIT"/>
    <property type="match status" value="1"/>
</dbReference>
<evidence type="ECO:0000256" key="3">
    <source>
        <dbReference type="ARBA" id="ARBA00022729"/>
    </source>
</evidence>
<dbReference type="KEGG" id="tml:GSTUM_00003699001"/>
<evidence type="ECO:0000256" key="9">
    <source>
        <dbReference type="SAM" id="Phobius"/>
    </source>
</evidence>
<keyword evidence="3 10" id="KW-0732">Signal</keyword>
<evidence type="ECO:0000313" key="11">
    <source>
        <dbReference type="EMBL" id="CAZ81575.1"/>
    </source>
</evidence>
<evidence type="ECO:0000256" key="1">
    <source>
        <dbReference type="ARBA" id="ARBA00004115"/>
    </source>
</evidence>
<dbReference type="Proteomes" id="UP000006911">
    <property type="component" value="Unassembled WGS sequence"/>
</dbReference>
<accession>D5GAN2</accession>
<proteinExistence type="inferred from homology"/>
<protein>
    <submittedName>
        <fullName evidence="11">(Perigord truffle) hypothetical protein</fullName>
    </submittedName>
</protein>
<feature type="signal peptide" evidence="10">
    <location>
        <begin position="1"/>
        <end position="18"/>
    </location>
</feature>
<evidence type="ECO:0000256" key="8">
    <source>
        <dbReference type="ARBA" id="ARBA00038311"/>
    </source>
</evidence>
<evidence type="ECO:0000256" key="2">
    <source>
        <dbReference type="ARBA" id="ARBA00022692"/>
    </source>
</evidence>
<organism evidence="11 12">
    <name type="scientific">Tuber melanosporum (strain Mel28)</name>
    <name type="common">Perigord black truffle</name>
    <dbReference type="NCBI Taxonomy" id="656061"/>
    <lineage>
        <taxon>Eukaryota</taxon>
        <taxon>Fungi</taxon>
        <taxon>Dikarya</taxon>
        <taxon>Ascomycota</taxon>
        <taxon>Pezizomycotina</taxon>
        <taxon>Pezizomycetes</taxon>
        <taxon>Pezizales</taxon>
        <taxon>Tuberaceae</taxon>
        <taxon>Tuber</taxon>
    </lineage>
</organism>
<sequence>MRVPTFLSVLLLPLAASAQLFGSNTANPDPSAQRKLNVTLQVSFPDVSNEIVSVGTGDRSVKLVNGIPTRISFNLVNFEASSIFVEAIGGSLWDLGKDVAVRNLTSKKLGGMEVLKDQKIEIPYEFVNEMHPREILLKLAMMLRYEEEIVTVTAYNQTVVVVEAPTSLLDPQLLFLYLILAVTVAYAGYFVYNTWLGSVIPITKRSRSDAPKLVRPTAPLAQSGKYDESWIPVHHIKKPTTSRARSGAKGRKGGD</sequence>
<dbReference type="GeneID" id="9187741"/>
<comment type="similarity">
    <text evidence="8">Belongs to the IRC22 family.</text>
</comment>
<dbReference type="PANTHER" id="PTHR12924:SF0">
    <property type="entry name" value="TRANSLOCON-ASSOCIATED PROTEIN SUBUNIT ALPHA"/>
    <property type="match status" value="1"/>
</dbReference>
<evidence type="ECO:0000256" key="5">
    <source>
        <dbReference type="ARBA" id="ARBA00022989"/>
    </source>
</evidence>
<evidence type="ECO:0000256" key="4">
    <source>
        <dbReference type="ARBA" id="ARBA00022824"/>
    </source>
</evidence>
<comment type="subcellular location">
    <subcellularLocation>
        <location evidence="1">Endoplasmic reticulum membrane</location>
        <topology evidence="1">Single-pass type I membrane protein</topology>
    </subcellularLocation>
</comment>
<dbReference type="eggNOG" id="ENOG502S7BF">
    <property type="taxonomic scope" value="Eukaryota"/>
</dbReference>
<keyword evidence="5 9" id="KW-1133">Transmembrane helix</keyword>
<keyword evidence="12" id="KW-1185">Reference proteome</keyword>
<evidence type="ECO:0000256" key="7">
    <source>
        <dbReference type="ARBA" id="ARBA00037565"/>
    </source>
</evidence>
<dbReference type="InterPro" id="IPR005595">
    <property type="entry name" value="TRAP_alpha"/>
</dbReference>
<keyword evidence="6 9" id="KW-0472">Membrane</keyword>
<dbReference type="InParanoid" id="D5GAN2"/>
<reference evidence="11 12" key="1">
    <citation type="journal article" date="2010" name="Nature">
        <title>Perigord black truffle genome uncovers evolutionary origins and mechanisms of symbiosis.</title>
        <authorList>
            <person name="Martin F."/>
            <person name="Kohler A."/>
            <person name="Murat C."/>
            <person name="Balestrini R."/>
            <person name="Coutinho P.M."/>
            <person name="Jaillon O."/>
            <person name="Montanini B."/>
            <person name="Morin E."/>
            <person name="Noel B."/>
            <person name="Percudani R."/>
            <person name="Porcel B."/>
            <person name="Rubini A."/>
            <person name="Amicucci A."/>
            <person name="Amselem J."/>
            <person name="Anthouard V."/>
            <person name="Arcioni S."/>
            <person name="Artiguenave F."/>
            <person name="Aury J.M."/>
            <person name="Ballario P."/>
            <person name="Bolchi A."/>
            <person name="Brenna A."/>
            <person name="Brun A."/>
            <person name="Buee M."/>
            <person name="Cantarel B."/>
            <person name="Chevalier G."/>
            <person name="Couloux A."/>
            <person name="Da Silva C."/>
            <person name="Denoeud F."/>
            <person name="Duplessis S."/>
            <person name="Ghignone S."/>
            <person name="Hilselberger B."/>
            <person name="Iotti M."/>
            <person name="Marcais B."/>
            <person name="Mello A."/>
            <person name="Miranda M."/>
            <person name="Pacioni G."/>
            <person name="Quesneville H."/>
            <person name="Riccioni C."/>
            <person name="Ruotolo R."/>
            <person name="Splivallo R."/>
            <person name="Stocchi V."/>
            <person name="Tisserant E."/>
            <person name="Viscomi A.R."/>
            <person name="Zambonelli A."/>
            <person name="Zampieri E."/>
            <person name="Henrissat B."/>
            <person name="Lebrun M.H."/>
            <person name="Paolocci F."/>
            <person name="Bonfante P."/>
            <person name="Ottonello S."/>
            <person name="Wincker P."/>
        </authorList>
    </citation>
    <scope>NUCLEOTIDE SEQUENCE [LARGE SCALE GENOMIC DNA]</scope>
    <source>
        <strain evidence="11 12">Mel28</strain>
    </source>
</reference>
<dbReference type="GO" id="GO:0005789">
    <property type="term" value="C:endoplasmic reticulum membrane"/>
    <property type="evidence" value="ECO:0007669"/>
    <property type="project" value="UniProtKB-SubCell"/>
</dbReference>
<dbReference type="HOGENOM" id="CLU_068820_0_0_1"/>
<gene>
    <name evidence="11" type="ORF">GSTUM_00003699001</name>
</gene>
<name>D5GAN2_TUBMM</name>
<dbReference type="EMBL" id="FN430080">
    <property type="protein sequence ID" value="CAZ81575.1"/>
    <property type="molecule type" value="Genomic_DNA"/>
</dbReference>
<dbReference type="RefSeq" id="XP_002837384.1">
    <property type="nucleotide sequence ID" value="XM_002837338.1"/>
</dbReference>
<evidence type="ECO:0000313" key="12">
    <source>
        <dbReference type="Proteomes" id="UP000006911"/>
    </source>
</evidence>
<keyword evidence="4" id="KW-0256">Endoplasmic reticulum</keyword>